<evidence type="ECO:0000256" key="1">
    <source>
        <dbReference type="SAM" id="MobiDB-lite"/>
    </source>
</evidence>
<reference evidence="2 3" key="1">
    <citation type="submission" date="2021-06" db="EMBL/GenBank/DDBJ databases">
        <authorList>
            <person name="Palmer J.M."/>
        </authorList>
    </citation>
    <scope>NUCLEOTIDE SEQUENCE [LARGE SCALE GENOMIC DNA]</scope>
    <source>
        <strain evidence="2 3">GA_2019</strain>
        <tissue evidence="2">Muscle</tissue>
    </source>
</reference>
<protein>
    <submittedName>
        <fullName evidence="2">Uncharacterized protein</fullName>
    </submittedName>
</protein>
<organism evidence="2 3">
    <name type="scientific">Goodea atripinnis</name>
    <dbReference type="NCBI Taxonomy" id="208336"/>
    <lineage>
        <taxon>Eukaryota</taxon>
        <taxon>Metazoa</taxon>
        <taxon>Chordata</taxon>
        <taxon>Craniata</taxon>
        <taxon>Vertebrata</taxon>
        <taxon>Euteleostomi</taxon>
        <taxon>Actinopterygii</taxon>
        <taxon>Neopterygii</taxon>
        <taxon>Teleostei</taxon>
        <taxon>Neoteleostei</taxon>
        <taxon>Acanthomorphata</taxon>
        <taxon>Ovalentaria</taxon>
        <taxon>Atherinomorphae</taxon>
        <taxon>Cyprinodontiformes</taxon>
        <taxon>Goodeidae</taxon>
        <taxon>Goodea</taxon>
    </lineage>
</organism>
<feature type="compositionally biased region" description="Basic and acidic residues" evidence="1">
    <location>
        <begin position="57"/>
        <end position="71"/>
    </location>
</feature>
<dbReference type="Proteomes" id="UP001476798">
    <property type="component" value="Unassembled WGS sequence"/>
</dbReference>
<accession>A0ABV0P306</accession>
<evidence type="ECO:0000313" key="2">
    <source>
        <dbReference type="EMBL" id="MEQ2178097.1"/>
    </source>
</evidence>
<dbReference type="EMBL" id="JAHRIO010060579">
    <property type="protein sequence ID" value="MEQ2178097.1"/>
    <property type="molecule type" value="Genomic_DNA"/>
</dbReference>
<evidence type="ECO:0000313" key="3">
    <source>
        <dbReference type="Proteomes" id="UP001476798"/>
    </source>
</evidence>
<name>A0ABV0P306_9TELE</name>
<proteinExistence type="predicted"/>
<comment type="caution">
    <text evidence="2">The sequence shown here is derived from an EMBL/GenBank/DDBJ whole genome shotgun (WGS) entry which is preliminary data.</text>
</comment>
<feature type="region of interest" description="Disordered" evidence="1">
    <location>
        <begin position="57"/>
        <end position="79"/>
    </location>
</feature>
<gene>
    <name evidence="2" type="ORF">GOODEAATRI_010412</name>
</gene>
<sequence length="118" mass="12760">MSMAVIGGTVWVGGALCGPHCCLERQNRDVMEPRESPCFFCWESSARRCSSSCMVGDRDMRSEQNPEHPDPNHTGASDFSSYLGQMSLPAFEGLDGIVLQSVVLQNAPNIVHAAQSDG</sequence>
<keyword evidence="3" id="KW-1185">Reference proteome</keyword>